<keyword evidence="3" id="KW-0472">Membrane</keyword>
<accession>A0A0M6XTH1</accession>
<proteinExistence type="inferred from homology"/>
<reference evidence="4 5" key="1">
    <citation type="submission" date="2015-07" db="EMBL/GenBank/DDBJ databases">
        <authorList>
            <person name="Noorani M."/>
        </authorList>
    </citation>
    <scope>NUCLEOTIDE SEQUENCE [LARGE SCALE GENOMIC DNA]</scope>
    <source>
        <strain evidence="4 5">CECT 5088</strain>
    </source>
</reference>
<dbReference type="GO" id="GO:0016780">
    <property type="term" value="F:phosphotransferase activity, for other substituted phosphate groups"/>
    <property type="evidence" value="ECO:0007669"/>
    <property type="project" value="InterPro"/>
</dbReference>
<evidence type="ECO:0000313" key="5">
    <source>
        <dbReference type="Proteomes" id="UP000048908"/>
    </source>
</evidence>
<dbReference type="OrthoDB" id="9790577at2"/>
<dbReference type="PROSITE" id="PS00379">
    <property type="entry name" value="CDP_ALCOHOL_P_TRANSF"/>
    <property type="match status" value="1"/>
</dbReference>
<dbReference type="AlphaFoldDB" id="A0A0M6XTH1"/>
<comment type="similarity">
    <text evidence="2">Belongs to the CDP-alcohol phosphatidyltransferase class-I family.</text>
</comment>
<keyword evidence="3" id="KW-0812">Transmembrane</keyword>
<dbReference type="RefSeq" id="WP_055683414.1">
    <property type="nucleotide sequence ID" value="NZ_CXPG01000021.1"/>
</dbReference>
<dbReference type="GO" id="GO:0008654">
    <property type="term" value="P:phospholipid biosynthetic process"/>
    <property type="evidence" value="ECO:0007669"/>
    <property type="project" value="InterPro"/>
</dbReference>
<feature type="transmembrane region" description="Helical" evidence="3">
    <location>
        <begin position="83"/>
        <end position="103"/>
    </location>
</feature>
<organism evidence="4 5">
    <name type="scientific">Jannaschia rubra</name>
    <dbReference type="NCBI Taxonomy" id="282197"/>
    <lineage>
        <taxon>Bacteria</taxon>
        <taxon>Pseudomonadati</taxon>
        <taxon>Pseudomonadota</taxon>
        <taxon>Alphaproteobacteria</taxon>
        <taxon>Rhodobacterales</taxon>
        <taxon>Roseobacteraceae</taxon>
        <taxon>Jannaschia</taxon>
    </lineage>
</organism>
<feature type="transmembrane region" description="Helical" evidence="3">
    <location>
        <begin position="177"/>
        <end position="194"/>
    </location>
</feature>
<gene>
    <name evidence="4" type="primary">ynjF</name>
    <name evidence="4" type="ORF">JAN5088_02803</name>
</gene>
<keyword evidence="3" id="KW-1133">Transmembrane helix</keyword>
<keyword evidence="1 2" id="KW-0808">Transferase</keyword>
<dbReference type="STRING" id="282197.SAMN04488517_103335"/>
<feature type="transmembrane region" description="Helical" evidence="3">
    <location>
        <begin position="151"/>
        <end position="171"/>
    </location>
</feature>
<name>A0A0M6XTH1_9RHOB</name>
<dbReference type="Proteomes" id="UP000048908">
    <property type="component" value="Unassembled WGS sequence"/>
</dbReference>
<dbReference type="InterPro" id="IPR000462">
    <property type="entry name" value="CDP-OH_P_trans"/>
</dbReference>
<dbReference type="InterPro" id="IPR048254">
    <property type="entry name" value="CDP_ALCOHOL_P_TRANSF_CS"/>
</dbReference>
<evidence type="ECO:0000256" key="3">
    <source>
        <dbReference type="SAM" id="Phobius"/>
    </source>
</evidence>
<evidence type="ECO:0000256" key="2">
    <source>
        <dbReference type="RuleBase" id="RU003750"/>
    </source>
</evidence>
<sequence length="200" mass="21183">MLDRHIRRLIDPTLDRAGRGLAAWGATADAVTLTGLGVGLVAAVLIVLGWPGWALLPLLLSRLFDGLDGAVARARGRTDFGGYLDIWCDFVFYGAIPFAFALADPANALPAAFLILSFYINGSSFLGLAVQAEKRGLSTEAQGRKSLYYSAGLLEGTETIAFFVVLCLLPAQFAPLAWAFGALCLLTAGARVAHARNLLA</sequence>
<dbReference type="InterPro" id="IPR043130">
    <property type="entry name" value="CDP-OH_PTrfase_TM_dom"/>
</dbReference>
<feature type="transmembrane region" description="Helical" evidence="3">
    <location>
        <begin position="109"/>
        <end position="130"/>
    </location>
</feature>
<protein>
    <submittedName>
        <fullName evidence="4">Inner membrane protein YnjF</fullName>
    </submittedName>
</protein>
<dbReference type="EMBL" id="CXPG01000021">
    <property type="protein sequence ID" value="CTQ34012.1"/>
    <property type="molecule type" value="Genomic_DNA"/>
</dbReference>
<keyword evidence="5" id="KW-1185">Reference proteome</keyword>
<evidence type="ECO:0000256" key="1">
    <source>
        <dbReference type="ARBA" id="ARBA00022679"/>
    </source>
</evidence>
<dbReference type="GO" id="GO:0016020">
    <property type="term" value="C:membrane"/>
    <property type="evidence" value="ECO:0007669"/>
    <property type="project" value="InterPro"/>
</dbReference>
<dbReference type="Gene3D" id="1.20.120.1760">
    <property type="match status" value="1"/>
</dbReference>
<evidence type="ECO:0000313" key="4">
    <source>
        <dbReference type="EMBL" id="CTQ34012.1"/>
    </source>
</evidence>
<dbReference type="Pfam" id="PF01066">
    <property type="entry name" value="CDP-OH_P_transf"/>
    <property type="match status" value="1"/>
</dbReference>